<protein>
    <recommendedName>
        <fullName evidence="2">DUF7918 domain-containing protein</fullName>
    </recommendedName>
</protein>
<comment type="caution">
    <text evidence="3">The sequence shown here is derived from an EMBL/GenBank/DDBJ whole genome shotgun (WGS) entry which is preliminary data.</text>
</comment>
<evidence type="ECO:0000259" key="2">
    <source>
        <dbReference type="Pfam" id="PF25534"/>
    </source>
</evidence>
<feature type="region of interest" description="Disordered" evidence="1">
    <location>
        <begin position="294"/>
        <end position="316"/>
    </location>
</feature>
<dbReference type="InterPro" id="IPR057678">
    <property type="entry name" value="DUF7918"/>
</dbReference>
<accession>A0AAN8NCM7</accession>
<gene>
    <name evidence="3" type="ORF">TWF506_005765</name>
</gene>
<dbReference type="EMBL" id="JAVHJM010000002">
    <property type="protein sequence ID" value="KAK6518630.1"/>
    <property type="molecule type" value="Genomic_DNA"/>
</dbReference>
<name>A0AAN8NCM7_9PEZI</name>
<evidence type="ECO:0000313" key="4">
    <source>
        <dbReference type="Proteomes" id="UP001307849"/>
    </source>
</evidence>
<dbReference type="Proteomes" id="UP001307849">
    <property type="component" value="Unassembled WGS sequence"/>
</dbReference>
<evidence type="ECO:0000313" key="3">
    <source>
        <dbReference type="EMBL" id="KAK6518630.1"/>
    </source>
</evidence>
<keyword evidence="4" id="KW-1185">Reference proteome</keyword>
<evidence type="ECO:0000256" key="1">
    <source>
        <dbReference type="SAM" id="MobiDB-lite"/>
    </source>
</evidence>
<dbReference type="AlphaFoldDB" id="A0AAN8NCM7"/>
<dbReference type="Pfam" id="PF25534">
    <property type="entry name" value="DUF7918"/>
    <property type="match status" value="1"/>
</dbReference>
<organism evidence="3 4">
    <name type="scientific">Arthrobotrys conoides</name>
    <dbReference type="NCBI Taxonomy" id="74498"/>
    <lineage>
        <taxon>Eukaryota</taxon>
        <taxon>Fungi</taxon>
        <taxon>Dikarya</taxon>
        <taxon>Ascomycota</taxon>
        <taxon>Pezizomycotina</taxon>
        <taxon>Orbiliomycetes</taxon>
        <taxon>Orbiliales</taxon>
        <taxon>Orbiliaceae</taxon>
        <taxon>Arthrobotrys</taxon>
    </lineage>
</organism>
<proteinExistence type="predicted"/>
<feature type="domain" description="DUF7918" evidence="2">
    <location>
        <begin position="26"/>
        <end position="221"/>
    </location>
</feature>
<reference evidence="3 4" key="1">
    <citation type="submission" date="2019-10" db="EMBL/GenBank/DDBJ databases">
        <authorList>
            <person name="Palmer J.M."/>
        </authorList>
    </citation>
    <scope>NUCLEOTIDE SEQUENCE [LARGE SCALE GENOMIC DNA]</scope>
    <source>
        <strain evidence="3 4">TWF506</strain>
    </source>
</reference>
<sequence length="316" mass="36082">MPTLRNVTCEILIDGKPAVTILPKFQGNVCTSYIIAEERKPYSFKFKFGKTGSIAHCVWITVDGQDVNITSCAPDERNIVLSGSKYGLTTSYGRKAWEYRHLEFRGLGEIGDPNDPETCQHRIQNVGKIKIVVKRQHGGLEVIDVNPQSDPGYDMFTPLKSIPESEIQKRNITHGTEISSEVADFWDASRICLPKGLEDREHVVFNFHYASREMLRKIGVLSQQANIDDDLVGMSLDTLQQEIMSLRDQKDPERKPKSSWRWFWKRGEKAKAEEALIPEKASYRQDLLVEPPLYTSEKPVQKEKEKTSKAKKFSCF</sequence>
<feature type="compositionally biased region" description="Basic and acidic residues" evidence="1">
    <location>
        <begin position="299"/>
        <end position="308"/>
    </location>
</feature>